<dbReference type="Gene3D" id="1.10.510.10">
    <property type="entry name" value="Transferase(Phosphotransferase) domain 1"/>
    <property type="match status" value="1"/>
</dbReference>
<feature type="compositionally biased region" description="Low complexity" evidence="3">
    <location>
        <begin position="331"/>
        <end position="341"/>
    </location>
</feature>
<feature type="domain" description="Protein kinase" evidence="4">
    <location>
        <begin position="42"/>
        <end position="295"/>
    </location>
</feature>
<keyword evidence="2" id="KW-0472">Membrane</keyword>
<dbReference type="GeneID" id="104708343"/>
<dbReference type="PANTHER" id="PTHR45863:SF10">
    <property type="entry name" value="SERINE_THREONINE-PROTEIN KINASE BSK-RELATED"/>
    <property type="match status" value="1"/>
</dbReference>
<dbReference type="InterPro" id="IPR001245">
    <property type="entry name" value="Ser-Thr/Tyr_kinase_cat_dom"/>
</dbReference>
<protein>
    <recommendedName>
        <fullName evidence="2">Serine/threonine-protein kinase BSK</fullName>
        <ecNumber evidence="2">2.7.11.1</ecNumber>
    </recommendedName>
    <alternativeName>
        <fullName evidence="2">Brassinosteroid-signaling kinase</fullName>
    </alternativeName>
</protein>
<keyword evidence="5" id="KW-1185">Reference proteome</keyword>
<dbReference type="InterPro" id="IPR045845">
    <property type="entry name" value="BSK"/>
</dbReference>
<keyword evidence="2" id="KW-0067">ATP-binding</keyword>
<dbReference type="SUPFAM" id="SSF56112">
    <property type="entry name" value="Protein kinase-like (PK-like)"/>
    <property type="match status" value="1"/>
</dbReference>
<evidence type="ECO:0000256" key="1">
    <source>
        <dbReference type="ARBA" id="ARBA00008684"/>
    </source>
</evidence>
<dbReference type="Pfam" id="PF07714">
    <property type="entry name" value="PK_Tyr_Ser-Thr"/>
    <property type="match status" value="1"/>
</dbReference>
<keyword evidence="2" id="KW-0723">Serine/threonine-protein kinase</keyword>
<evidence type="ECO:0000256" key="2">
    <source>
        <dbReference type="RuleBase" id="RU369005"/>
    </source>
</evidence>
<reference evidence="5" key="1">
    <citation type="journal article" date="2014" name="Nat. Commun.">
        <title>The emerging biofuel crop Camelina sativa retains a highly undifferentiated hexaploid genome structure.</title>
        <authorList>
            <person name="Kagale S."/>
            <person name="Koh C."/>
            <person name="Nixon J."/>
            <person name="Bollina V."/>
            <person name="Clarke W.E."/>
            <person name="Tuteja R."/>
            <person name="Spillane C."/>
            <person name="Robinson S.J."/>
            <person name="Links M.G."/>
            <person name="Clarke C."/>
            <person name="Higgins E.E."/>
            <person name="Huebert T."/>
            <person name="Sharpe A.G."/>
            <person name="Parkin I.A."/>
        </authorList>
    </citation>
    <scope>NUCLEOTIDE SEQUENCE [LARGE SCALE GENOMIC DNA]</scope>
    <source>
        <strain evidence="5">cv. DH55</strain>
    </source>
</reference>
<comment type="similarity">
    <text evidence="1 2">Belongs to the protein kinase superfamily. Ser/Thr protein kinase family.</text>
</comment>
<gene>
    <name evidence="6" type="primary">LOC104708343</name>
</gene>
<comment type="subcellular location">
    <subcellularLocation>
        <location evidence="2">Cell membrane</location>
        <topology evidence="2">Lipid-anchor</topology>
    </subcellularLocation>
</comment>
<comment type="subunit">
    <text evidence="2">Interacts with BRI1.</text>
</comment>
<proteinExistence type="inferred from homology"/>
<dbReference type="Proteomes" id="UP000694864">
    <property type="component" value="Chromosome 1"/>
</dbReference>
<organism evidence="5 6">
    <name type="scientific">Camelina sativa</name>
    <name type="common">False flax</name>
    <name type="synonym">Myagrum sativum</name>
    <dbReference type="NCBI Taxonomy" id="90675"/>
    <lineage>
        <taxon>Eukaryota</taxon>
        <taxon>Viridiplantae</taxon>
        <taxon>Streptophyta</taxon>
        <taxon>Embryophyta</taxon>
        <taxon>Tracheophyta</taxon>
        <taxon>Spermatophyta</taxon>
        <taxon>Magnoliopsida</taxon>
        <taxon>eudicotyledons</taxon>
        <taxon>Gunneridae</taxon>
        <taxon>Pentapetalae</taxon>
        <taxon>rosids</taxon>
        <taxon>malvids</taxon>
        <taxon>Brassicales</taxon>
        <taxon>Brassicaceae</taxon>
        <taxon>Camelineae</taxon>
        <taxon>Camelina</taxon>
    </lineage>
</organism>
<dbReference type="RefSeq" id="XP_019086631.1">
    <property type="nucleotide sequence ID" value="XM_019231086.1"/>
</dbReference>
<dbReference type="InterPro" id="IPR011009">
    <property type="entry name" value="Kinase-like_dom_sf"/>
</dbReference>
<evidence type="ECO:0000313" key="6">
    <source>
        <dbReference type="RefSeq" id="XP_019086631.1"/>
    </source>
</evidence>
<keyword evidence="2" id="KW-0808">Transferase</keyword>
<accession>A0ABM1QIP3</accession>
<dbReference type="EC" id="2.7.11.1" evidence="2"/>
<comment type="catalytic activity">
    <reaction evidence="2">
        <text>L-seryl-[protein] + ATP = O-phospho-L-seryl-[protein] + ADP + H(+)</text>
        <dbReference type="Rhea" id="RHEA:17989"/>
        <dbReference type="Rhea" id="RHEA-COMP:9863"/>
        <dbReference type="Rhea" id="RHEA-COMP:11604"/>
        <dbReference type="ChEBI" id="CHEBI:15378"/>
        <dbReference type="ChEBI" id="CHEBI:29999"/>
        <dbReference type="ChEBI" id="CHEBI:30616"/>
        <dbReference type="ChEBI" id="CHEBI:83421"/>
        <dbReference type="ChEBI" id="CHEBI:456216"/>
        <dbReference type="EC" id="2.7.11.1"/>
    </reaction>
</comment>
<evidence type="ECO:0000256" key="3">
    <source>
        <dbReference type="SAM" id="MobiDB-lite"/>
    </source>
</evidence>
<comment type="catalytic activity">
    <reaction evidence="2">
        <text>L-threonyl-[protein] + ATP = O-phospho-L-threonyl-[protein] + ADP + H(+)</text>
        <dbReference type="Rhea" id="RHEA:46608"/>
        <dbReference type="Rhea" id="RHEA-COMP:11060"/>
        <dbReference type="Rhea" id="RHEA-COMP:11605"/>
        <dbReference type="ChEBI" id="CHEBI:15378"/>
        <dbReference type="ChEBI" id="CHEBI:30013"/>
        <dbReference type="ChEBI" id="CHEBI:30616"/>
        <dbReference type="ChEBI" id="CHEBI:61977"/>
        <dbReference type="ChEBI" id="CHEBI:456216"/>
        <dbReference type="EC" id="2.7.11.1"/>
    </reaction>
</comment>
<dbReference type="Gene3D" id="3.30.200.20">
    <property type="entry name" value="Phosphorylase Kinase, domain 1"/>
    <property type="match status" value="1"/>
</dbReference>
<keyword evidence="2" id="KW-0449">Lipoprotein</keyword>
<feature type="region of interest" description="Disordered" evidence="3">
    <location>
        <begin position="322"/>
        <end position="341"/>
    </location>
</feature>
<name>A0ABM1QIP3_CAMSA</name>
<keyword evidence="2" id="KW-0519">Myristate</keyword>
<comment type="function">
    <text evidence="2">Serine/threonine kinase that acts as positive regulator of brassinosteroid (BR) signaling downstream of the receptor kinase BRI1.</text>
</comment>
<keyword evidence="2" id="KW-1070">Brassinosteroid signaling pathway</keyword>
<evidence type="ECO:0000259" key="4">
    <source>
        <dbReference type="PROSITE" id="PS50011"/>
    </source>
</evidence>
<reference evidence="6" key="2">
    <citation type="submission" date="2025-08" db="UniProtKB">
        <authorList>
            <consortium name="RefSeq"/>
        </authorList>
    </citation>
    <scope>IDENTIFICATION</scope>
    <source>
        <tissue evidence="6">Leaf</tissue>
    </source>
</reference>
<sequence>MGGCCFSTPLENEQPNNGFSDWPFTEFLLSDLTSATNNFSSDEIISENAEESSNVVYKGLLSEDLGFVAVKRFKNSDWSDHEEFEEDAKALGELKHKRLVKLFGYFCDEDERLLVSEFMPNDTLAKRLFHPKNKAMEWSVRLRVAYHIAEALEYCNSEGFASYSNLSAYSVLFDKDGDACLSSFGLIKRIKYDRSQRTRGIVSPKSVTYRFGTILVNMLTGKQTPPSNAPEMIHGKDVTELMDPNLKGKFCTEEAAVVLKLASECFQCEARKSLITKELVATLQALRSKRQIPYIQMLELGKPQEVEAAYVEPLQEMPIFSEMAKQNEETSSSSQQQQLPH</sequence>
<dbReference type="PANTHER" id="PTHR45863">
    <property type="entry name" value="SERINE/THREONINE-PROTEIN KINASE BSK5"/>
    <property type="match status" value="1"/>
</dbReference>
<dbReference type="InterPro" id="IPR000719">
    <property type="entry name" value="Prot_kinase_dom"/>
</dbReference>
<evidence type="ECO:0000313" key="5">
    <source>
        <dbReference type="Proteomes" id="UP000694864"/>
    </source>
</evidence>
<keyword evidence="2" id="KW-0547">Nucleotide-binding</keyword>
<dbReference type="PROSITE" id="PS50011">
    <property type="entry name" value="PROTEIN_KINASE_DOM"/>
    <property type="match status" value="1"/>
</dbReference>
<keyword evidence="2" id="KW-1003">Cell membrane</keyword>
<keyword evidence="2" id="KW-0418">Kinase</keyword>